<dbReference type="PANTHER" id="PTHR38457:SF1">
    <property type="entry name" value="REGULATOR ABRB-RELATED"/>
    <property type="match status" value="1"/>
</dbReference>
<dbReference type="RefSeq" id="WP_237354810.1">
    <property type="nucleotide sequence ID" value="NZ_BSDO01000001.1"/>
</dbReference>
<dbReference type="InterPro" id="IPR007820">
    <property type="entry name" value="AbrB_fam"/>
</dbReference>
<keyword evidence="1" id="KW-0812">Transmembrane</keyword>
<feature type="transmembrane region" description="Helical" evidence="1">
    <location>
        <begin position="12"/>
        <end position="30"/>
    </location>
</feature>
<evidence type="ECO:0000256" key="1">
    <source>
        <dbReference type="SAM" id="Phobius"/>
    </source>
</evidence>
<comment type="caution">
    <text evidence="2">The sequence shown here is derived from an EMBL/GenBank/DDBJ whole genome shotgun (WGS) entry which is preliminary data.</text>
</comment>
<feature type="transmembrane region" description="Helical" evidence="1">
    <location>
        <begin position="90"/>
        <end position="110"/>
    </location>
</feature>
<evidence type="ECO:0000313" key="2">
    <source>
        <dbReference type="EMBL" id="MDR6332680.1"/>
    </source>
</evidence>
<accession>A0ABU1KDT2</accession>
<dbReference type="Proteomes" id="UP001245370">
    <property type="component" value="Unassembled WGS sequence"/>
</dbReference>
<feature type="transmembrane region" description="Helical" evidence="1">
    <location>
        <begin position="155"/>
        <end position="176"/>
    </location>
</feature>
<name>A0ABU1KDT2_XANFL</name>
<keyword evidence="1" id="KW-1133">Transmembrane helix</keyword>
<feature type="transmembrane region" description="Helical" evidence="1">
    <location>
        <begin position="210"/>
        <end position="230"/>
    </location>
</feature>
<feature type="transmembrane region" description="Helical" evidence="1">
    <location>
        <begin position="36"/>
        <end position="53"/>
    </location>
</feature>
<sequence length="357" mass="36303">MRGLPFRMRSAASAAVTLGAGALGGLIFALLGLPAAWISGSLVACIGLALAGMRIDVPEWLRFLAFVVLGTSMGTMLTPETFARAATWPVSMACLGASVLGTMAGGTLFLTRVAGWSRESAFWASAPGAFGTVVAMAADTNADLRQVAFAQTLRLFLLVAALPNVLAALGMTAGGVPPPPHVSTLGEIVVLFVVCTAAALLAARLKLPGGLILGALAGSAVLHATRLSTAVLPAELLIPAFVVLGGSVGVRFIGTSLSTIRAYVLASLGAFLVAVAISTLFALLAAWLTGDDLGKLVTAFAPGALEAMTALGFAMGYDPAFMSAHHLFRFAGLSVALPVAARLMFAAAEQAGRDHTQ</sequence>
<keyword evidence="1" id="KW-0472">Membrane</keyword>
<feature type="transmembrane region" description="Helical" evidence="1">
    <location>
        <begin position="236"/>
        <end position="253"/>
    </location>
</feature>
<dbReference type="PANTHER" id="PTHR38457">
    <property type="entry name" value="REGULATOR ABRB-RELATED"/>
    <property type="match status" value="1"/>
</dbReference>
<dbReference type="NCBIfam" id="TIGR03082">
    <property type="entry name" value="Gneg_AbrB_dup"/>
    <property type="match status" value="1"/>
</dbReference>
<dbReference type="Pfam" id="PF05145">
    <property type="entry name" value="AbrB"/>
    <property type="match status" value="1"/>
</dbReference>
<protein>
    <recommendedName>
        <fullName evidence="4">Ammonia monooxygenase</fullName>
    </recommendedName>
</protein>
<feature type="transmembrane region" description="Helical" evidence="1">
    <location>
        <begin position="327"/>
        <end position="348"/>
    </location>
</feature>
<dbReference type="PIRSF" id="PIRSF038991">
    <property type="entry name" value="Protein_AbrB"/>
    <property type="match status" value="1"/>
</dbReference>
<dbReference type="EMBL" id="JAVDPY010000002">
    <property type="protein sequence ID" value="MDR6332680.1"/>
    <property type="molecule type" value="Genomic_DNA"/>
</dbReference>
<organism evidence="2 3">
    <name type="scientific">Xanthobacter flavus</name>
    <dbReference type="NCBI Taxonomy" id="281"/>
    <lineage>
        <taxon>Bacteria</taxon>
        <taxon>Pseudomonadati</taxon>
        <taxon>Pseudomonadota</taxon>
        <taxon>Alphaproteobacteria</taxon>
        <taxon>Hyphomicrobiales</taxon>
        <taxon>Xanthobacteraceae</taxon>
        <taxon>Xanthobacter</taxon>
    </lineage>
</organism>
<dbReference type="GeneID" id="95761425"/>
<dbReference type="InterPro" id="IPR017516">
    <property type="entry name" value="AbrB_dup"/>
</dbReference>
<feature type="transmembrane region" description="Helical" evidence="1">
    <location>
        <begin position="60"/>
        <end position="78"/>
    </location>
</feature>
<feature type="transmembrane region" description="Helical" evidence="1">
    <location>
        <begin position="182"/>
        <end position="203"/>
    </location>
</feature>
<evidence type="ECO:0008006" key="4">
    <source>
        <dbReference type="Google" id="ProtNLM"/>
    </source>
</evidence>
<gene>
    <name evidence="2" type="ORF">GGQ86_001144</name>
</gene>
<reference evidence="2 3" key="1">
    <citation type="submission" date="2023-07" db="EMBL/GenBank/DDBJ databases">
        <title>Genomic Encyclopedia of Type Strains, Phase IV (KMG-IV): sequencing the most valuable type-strain genomes for metagenomic binning, comparative biology and taxonomic classification.</title>
        <authorList>
            <person name="Goeker M."/>
        </authorList>
    </citation>
    <scope>NUCLEOTIDE SEQUENCE [LARGE SCALE GENOMIC DNA]</scope>
    <source>
        <strain evidence="2 3">DSM 338</strain>
    </source>
</reference>
<evidence type="ECO:0000313" key="3">
    <source>
        <dbReference type="Proteomes" id="UP001245370"/>
    </source>
</evidence>
<feature type="transmembrane region" description="Helical" evidence="1">
    <location>
        <begin position="265"/>
        <end position="290"/>
    </location>
</feature>
<keyword evidence="3" id="KW-1185">Reference proteome</keyword>
<proteinExistence type="predicted"/>